<dbReference type="Proteomes" id="UP000507222">
    <property type="component" value="Unassembled WGS sequence"/>
</dbReference>
<protein>
    <submittedName>
        <fullName evidence="2">Uncharacterized protein</fullName>
    </submittedName>
</protein>
<evidence type="ECO:0000256" key="1">
    <source>
        <dbReference type="SAM" id="MobiDB-lite"/>
    </source>
</evidence>
<evidence type="ECO:0000313" key="3">
    <source>
        <dbReference type="Proteomes" id="UP000507222"/>
    </source>
</evidence>
<sequence>MTTVDTLDSTRNPIRAYRHGDDHVNASPFDMGAGHINPNKAFDSGVPPEAEAHGDQSETRPDQPVACLVGWGLEIMEDDEGRWVMSGAAEAKAAEIRVFQVMKTMEDTYAGN</sequence>
<organism evidence="2 3">
    <name type="scientific">Prunus armeniaca</name>
    <name type="common">Apricot</name>
    <name type="synonym">Armeniaca vulgaris</name>
    <dbReference type="NCBI Taxonomy" id="36596"/>
    <lineage>
        <taxon>Eukaryota</taxon>
        <taxon>Viridiplantae</taxon>
        <taxon>Streptophyta</taxon>
        <taxon>Embryophyta</taxon>
        <taxon>Tracheophyta</taxon>
        <taxon>Spermatophyta</taxon>
        <taxon>Magnoliopsida</taxon>
        <taxon>eudicotyledons</taxon>
        <taxon>Gunneridae</taxon>
        <taxon>Pentapetalae</taxon>
        <taxon>rosids</taxon>
        <taxon>fabids</taxon>
        <taxon>Rosales</taxon>
        <taxon>Rosaceae</taxon>
        <taxon>Amygdaloideae</taxon>
        <taxon>Amygdaleae</taxon>
        <taxon>Prunus</taxon>
    </lineage>
</organism>
<feature type="compositionally biased region" description="Polar residues" evidence="1">
    <location>
        <begin position="1"/>
        <end position="12"/>
    </location>
</feature>
<gene>
    <name evidence="2" type="ORF">CURHAP_LOCUS1094</name>
</gene>
<proteinExistence type="predicted"/>
<feature type="region of interest" description="Disordered" evidence="1">
    <location>
        <begin position="1"/>
        <end position="63"/>
    </location>
</feature>
<evidence type="ECO:0000313" key="2">
    <source>
        <dbReference type="EMBL" id="CAB4262065.1"/>
    </source>
</evidence>
<name>A0A6J5TGD3_PRUAR</name>
<accession>A0A6J5TGD3</accession>
<dbReference type="EMBL" id="CAEKDK010000001">
    <property type="protein sequence ID" value="CAB4262065.1"/>
    <property type="molecule type" value="Genomic_DNA"/>
</dbReference>
<feature type="compositionally biased region" description="Basic and acidic residues" evidence="1">
    <location>
        <begin position="50"/>
        <end position="61"/>
    </location>
</feature>
<reference evidence="2 3" key="1">
    <citation type="submission" date="2020-05" db="EMBL/GenBank/DDBJ databases">
        <authorList>
            <person name="Campoy J."/>
            <person name="Schneeberger K."/>
            <person name="Spophaly S."/>
        </authorList>
    </citation>
    <scope>NUCLEOTIDE SEQUENCE [LARGE SCALE GENOMIC DNA]</scope>
    <source>
        <strain evidence="2">PruArmRojPasFocal</strain>
    </source>
</reference>
<dbReference type="AlphaFoldDB" id="A0A6J5TGD3"/>